<keyword evidence="2" id="KW-0853">WD repeat</keyword>
<dbReference type="InterPro" id="IPR050630">
    <property type="entry name" value="WD_repeat_EMAP"/>
</dbReference>
<name>A0A0B1T1H7_OESDE</name>
<dbReference type="InterPro" id="IPR015943">
    <property type="entry name" value="WD40/YVTN_repeat-like_dom_sf"/>
</dbReference>
<reference evidence="6 7" key="1">
    <citation type="submission" date="2014-03" db="EMBL/GenBank/DDBJ databases">
        <title>Draft genome of the hookworm Oesophagostomum dentatum.</title>
        <authorList>
            <person name="Mitreva M."/>
        </authorList>
    </citation>
    <scope>NUCLEOTIDE SEQUENCE [LARGE SCALE GENOMIC DNA]</scope>
    <source>
        <strain evidence="6 7">OD-Hann</strain>
    </source>
</reference>
<protein>
    <submittedName>
        <fullName evidence="6">HELP domain protein</fullName>
    </submittedName>
</protein>
<comment type="subcellular location">
    <subcellularLocation>
        <location evidence="1">Cytoplasm</location>
        <location evidence="1">Cytoskeleton</location>
    </subcellularLocation>
</comment>
<evidence type="ECO:0000256" key="4">
    <source>
        <dbReference type="ARBA" id="ARBA00023212"/>
    </source>
</evidence>
<evidence type="ECO:0000313" key="6">
    <source>
        <dbReference type="EMBL" id="KHJ89250.1"/>
    </source>
</evidence>
<feature type="region of interest" description="Disordered" evidence="5">
    <location>
        <begin position="94"/>
        <end position="140"/>
    </location>
</feature>
<keyword evidence="4" id="KW-0963">Cytoplasm</keyword>
<organism evidence="6 7">
    <name type="scientific">Oesophagostomum dentatum</name>
    <name type="common">Nodular worm</name>
    <dbReference type="NCBI Taxonomy" id="61180"/>
    <lineage>
        <taxon>Eukaryota</taxon>
        <taxon>Metazoa</taxon>
        <taxon>Ecdysozoa</taxon>
        <taxon>Nematoda</taxon>
        <taxon>Chromadorea</taxon>
        <taxon>Rhabditida</taxon>
        <taxon>Rhabditina</taxon>
        <taxon>Rhabditomorpha</taxon>
        <taxon>Strongyloidea</taxon>
        <taxon>Strongylidae</taxon>
        <taxon>Oesophagostomum</taxon>
    </lineage>
</organism>
<feature type="compositionally biased region" description="Polar residues" evidence="5">
    <location>
        <begin position="39"/>
        <end position="68"/>
    </location>
</feature>
<dbReference type="Proteomes" id="UP000053660">
    <property type="component" value="Unassembled WGS sequence"/>
</dbReference>
<proteinExistence type="predicted"/>
<dbReference type="OrthoDB" id="5903052at2759"/>
<evidence type="ECO:0000256" key="2">
    <source>
        <dbReference type="ARBA" id="ARBA00022574"/>
    </source>
</evidence>
<dbReference type="PANTHER" id="PTHR13720">
    <property type="entry name" value="WD-40 REPEAT PROTEIN"/>
    <property type="match status" value="1"/>
</dbReference>
<dbReference type="PANTHER" id="PTHR13720:SF50">
    <property type="entry name" value="ECHINODERM MICROTUBULE-ASSOCIATED PROTEIN-LIKE 2"/>
    <property type="match status" value="1"/>
</dbReference>
<dbReference type="AlphaFoldDB" id="A0A0B1T1H7"/>
<accession>A0A0B1T1H7</accession>
<evidence type="ECO:0000256" key="3">
    <source>
        <dbReference type="ARBA" id="ARBA00022737"/>
    </source>
</evidence>
<evidence type="ECO:0000256" key="5">
    <source>
        <dbReference type="SAM" id="MobiDB-lite"/>
    </source>
</evidence>
<dbReference type="Gene3D" id="2.130.10.10">
    <property type="entry name" value="YVTN repeat-like/Quinoprotein amine dehydrogenase"/>
    <property type="match status" value="1"/>
</dbReference>
<keyword evidence="3" id="KW-0677">Repeat</keyword>
<dbReference type="GO" id="GO:0072686">
    <property type="term" value="C:mitotic spindle"/>
    <property type="evidence" value="ECO:0007669"/>
    <property type="project" value="TreeGrafter"/>
</dbReference>
<evidence type="ECO:0000313" key="7">
    <source>
        <dbReference type="Proteomes" id="UP000053660"/>
    </source>
</evidence>
<dbReference type="GO" id="GO:0008017">
    <property type="term" value="F:microtubule binding"/>
    <property type="evidence" value="ECO:0007669"/>
    <property type="project" value="TreeGrafter"/>
</dbReference>
<sequence length="286" mass="31711">MSGLQALWYHTVNAEGMHRWNTSVLFPVLTKPRMPPKNVSLSSYNVSKATSPSRNGLSRSLYASNSTDSRTEETNDSLSSLKRLSNTLVNVSIGKSSRGSPLRKWMSHQNVKGSPSSINLLSESTTSGRTTPSLVSASPHQSTWTVPRSISFIVTWLVVHIFSRAASASTLYSSPRRRNNSGCNSREPIFNASSHALQLQVAGRSVTVPVPTSVEKFEPYAEQPPPDTPPPRLEWAYGYRGKDVRNNVHYLPTGELLYFCGSVVVLHNLEENTQRHYTGHTSDIRR</sequence>
<dbReference type="Pfam" id="PF03451">
    <property type="entry name" value="HELP"/>
    <property type="match status" value="1"/>
</dbReference>
<feature type="region of interest" description="Disordered" evidence="5">
    <location>
        <begin position="37"/>
        <end position="79"/>
    </location>
</feature>
<dbReference type="EMBL" id="KN554489">
    <property type="protein sequence ID" value="KHJ89250.1"/>
    <property type="molecule type" value="Genomic_DNA"/>
</dbReference>
<feature type="compositionally biased region" description="Polar residues" evidence="5">
    <location>
        <begin position="107"/>
        <end position="140"/>
    </location>
</feature>
<keyword evidence="4" id="KW-0206">Cytoskeleton</keyword>
<dbReference type="GO" id="GO:0000226">
    <property type="term" value="P:microtubule cytoskeleton organization"/>
    <property type="evidence" value="ECO:0007669"/>
    <property type="project" value="TreeGrafter"/>
</dbReference>
<keyword evidence="7" id="KW-1185">Reference proteome</keyword>
<gene>
    <name evidence="6" type="ORF">OESDEN_10929</name>
</gene>
<dbReference type="InterPro" id="IPR005108">
    <property type="entry name" value="HELP"/>
</dbReference>
<evidence type="ECO:0000256" key="1">
    <source>
        <dbReference type="ARBA" id="ARBA00004245"/>
    </source>
</evidence>